<accession>K2G414</accession>
<proteinExistence type="predicted"/>
<gene>
    <name evidence="1" type="ORF">ACD_2C00066G0002</name>
</gene>
<comment type="caution">
    <text evidence="1">The sequence shown here is derived from an EMBL/GenBank/DDBJ whole genome shotgun (WGS) entry which is preliminary data.</text>
</comment>
<dbReference type="EMBL" id="AMFJ01000066">
    <property type="protein sequence ID" value="EKE29983.1"/>
    <property type="molecule type" value="Genomic_DNA"/>
</dbReference>
<reference evidence="1" key="1">
    <citation type="journal article" date="2012" name="Science">
        <title>Fermentation, hydrogen, and sulfur metabolism in multiple uncultivated bacterial phyla.</title>
        <authorList>
            <person name="Wrighton K.C."/>
            <person name="Thomas B.C."/>
            <person name="Sharon I."/>
            <person name="Miller C.S."/>
            <person name="Castelle C.J."/>
            <person name="VerBerkmoes N.C."/>
            <person name="Wilkins M.J."/>
            <person name="Hettich R.L."/>
            <person name="Lipton M.S."/>
            <person name="Williams K.H."/>
            <person name="Long P.E."/>
            <person name="Banfield J.F."/>
        </authorList>
    </citation>
    <scope>NUCLEOTIDE SEQUENCE [LARGE SCALE GENOMIC DNA]</scope>
</reference>
<organism evidence="1">
    <name type="scientific">uncultured bacterium</name>
    <name type="common">gcode 4</name>
    <dbReference type="NCBI Taxonomy" id="1234023"/>
    <lineage>
        <taxon>Bacteria</taxon>
        <taxon>environmental samples</taxon>
    </lineage>
</organism>
<evidence type="ECO:0000313" key="1">
    <source>
        <dbReference type="EMBL" id="EKE29983.1"/>
    </source>
</evidence>
<name>K2G414_9BACT</name>
<dbReference type="AlphaFoldDB" id="K2G414"/>
<protein>
    <submittedName>
        <fullName evidence="1">Uncharacterized protein</fullName>
    </submittedName>
</protein>
<sequence length="32" mass="3810">MEIPFTFAFSSIWSCLSARLKCAFEWNEMFNC</sequence>